<evidence type="ECO:0000313" key="3">
    <source>
        <dbReference type="EMBL" id="MDT0270494.1"/>
    </source>
</evidence>
<gene>
    <name evidence="3" type="ORF">RM844_29905</name>
</gene>
<comment type="caution">
    <text evidence="3">The sequence shown here is derived from an EMBL/GenBank/DDBJ whole genome shotgun (WGS) entry which is preliminary data.</text>
</comment>
<dbReference type="Pfam" id="PF01243">
    <property type="entry name" value="PNPOx_N"/>
    <property type="match status" value="1"/>
</dbReference>
<organism evidence="3 4">
    <name type="scientific">Streptomyces chisholmiae</name>
    <dbReference type="NCBI Taxonomy" id="3075540"/>
    <lineage>
        <taxon>Bacteria</taxon>
        <taxon>Bacillati</taxon>
        <taxon>Actinomycetota</taxon>
        <taxon>Actinomycetes</taxon>
        <taxon>Kitasatosporales</taxon>
        <taxon>Streptomycetaceae</taxon>
        <taxon>Streptomyces</taxon>
    </lineage>
</organism>
<sequence length="142" mass="15941">MPLSTEDRERFLAEPHIAALSVHSGREDRAPLTVPVWYQYRPGAELWVLTGKDSRKHRLIAEAGRFTIMVERLVPTIRYVSVEGPVTSVTEGGEAELREVSARYLPPEKVEGYVAVALAEHGPQVVIRLRPERWISSDLGTL</sequence>
<dbReference type="RefSeq" id="WP_311670560.1">
    <property type="nucleotide sequence ID" value="NZ_JAVREO010000028.1"/>
</dbReference>
<evidence type="ECO:0000256" key="1">
    <source>
        <dbReference type="ARBA" id="ARBA00023002"/>
    </source>
</evidence>
<keyword evidence="1" id="KW-0560">Oxidoreductase</keyword>
<keyword evidence="4" id="KW-1185">Reference proteome</keyword>
<protein>
    <submittedName>
        <fullName evidence="3">Pyridoxamine 5'-phosphate oxidase family protein</fullName>
    </submittedName>
</protein>
<dbReference type="PANTHER" id="PTHR35176:SF6">
    <property type="entry name" value="HEME OXYGENASE HI_0854-RELATED"/>
    <property type="match status" value="1"/>
</dbReference>
<dbReference type="PANTHER" id="PTHR35176">
    <property type="entry name" value="HEME OXYGENASE HI_0854-RELATED"/>
    <property type="match status" value="1"/>
</dbReference>
<dbReference type="SUPFAM" id="SSF50475">
    <property type="entry name" value="FMN-binding split barrel"/>
    <property type="match status" value="1"/>
</dbReference>
<dbReference type="InterPro" id="IPR012349">
    <property type="entry name" value="Split_barrel_FMN-bd"/>
</dbReference>
<accession>A0ABU2JZU7</accession>
<dbReference type="Gene3D" id="2.30.110.10">
    <property type="entry name" value="Electron Transport, Fmn-binding Protein, Chain A"/>
    <property type="match status" value="1"/>
</dbReference>
<dbReference type="Proteomes" id="UP001183410">
    <property type="component" value="Unassembled WGS sequence"/>
</dbReference>
<dbReference type="InterPro" id="IPR011576">
    <property type="entry name" value="Pyridox_Oxase_N"/>
</dbReference>
<dbReference type="EMBL" id="JAVREO010000028">
    <property type="protein sequence ID" value="MDT0270494.1"/>
    <property type="molecule type" value="Genomic_DNA"/>
</dbReference>
<feature type="domain" description="Pyridoxamine 5'-phosphate oxidase N-terminal" evidence="2">
    <location>
        <begin position="7"/>
        <end position="135"/>
    </location>
</feature>
<proteinExistence type="predicted"/>
<reference evidence="4" key="1">
    <citation type="submission" date="2023-07" db="EMBL/GenBank/DDBJ databases">
        <title>30 novel species of actinomycetes from the DSMZ collection.</title>
        <authorList>
            <person name="Nouioui I."/>
        </authorList>
    </citation>
    <scope>NUCLEOTIDE SEQUENCE [LARGE SCALE GENOMIC DNA]</scope>
    <source>
        <strain evidence="4">DSM 44915</strain>
    </source>
</reference>
<evidence type="ECO:0000313" key="4">
    <source>
        <dbReference type="Proteomes" id="UP001183410"/>
    </source>
</evidence>
<dbReference type="InterPro" id="IPR052019">
    <property type="entry name" value="F420H2_bilvrd_red/Heme_oxyg"/>
</dbReference>
<name>A0ABU2JZU7_9ACTN</name>
<evidence type="ECO:0000259" key="2">
    <source>
        <dbReference type="Pfam" id="PF01243"/>
    </source>
</evidence>